<evidence type="ECO:0000256" key="1">
    <source>
        <dbReference type="ARBA" id="ARBA00009481"/>
    </source>
</evidence>
<reference evidence="7 8" key="1">
    <citation type="journal article" date="2015" name="BMC Genomics">
        <title>Genome mining reveals unlocked bioactive potential of marine Gram-negative bacteria.</title>
        <authorList>
            <person name="Machado H."/>
            <person name="Sonnenschein E.C."/>
            <person name="Melchiorsen J."/>
            <person name="Gram L."/>
        </authorList>
    </citation>
    <scope>NUCLEOTIDE SEQUENCE [LARGE SCALE GENOMIC DNA]</scope>
    <source>
        <strain evidence="7 8">S3137</strain>
    </source>
</reference>
<evidence type="ECO:0000256" key="4">
    <source>
        <dbReference type="SAM" id="Phobius"/>
    </source>
</evidence>
<gene>
    <name evidence="7" type="ORF">TW72_00655</name>
</gene>
<comment type="similarity">
    <text evidence="1">Belongs to the glycosyltransferase group 1 family. Glycosyltransferase 4 subfamily.</text>
</comment>
<keyword evidence="2" id="KW-0328">Glycosyltransferase</keyword>
<feature type="domain" description="Glycosyl transferase family 1" evidence="5">
    <location>
        <begin position="176"/>
        <end position="334"/>
    </location>
</feature>
<dbReference type="PATRIC" id="fig|151081.8.peg.1313"/>
<sequence length="359" mass="39921">MKQYKNITLATARGGQGGIATVLHTLESSGFFSRWHVKHIATHQRDTSKLGLKRLFTFLFAYIQTAWTLLSSRVAVAHIHMASRGSYQRKSLLIRLLKRFRVKVVLHLHGAEFREFFENECDAQKQAHIRHTYELADKVIVLSTQWQSWVESLVNDPSKVQVIYNAVDSLQLGTERTEPGLILFLGRLGQRKGVGDLITAFAEVKKQCPNARLALGGDGDMATFKAQVAELGLEQDVSFLGWISGEQKLDYLARADIYCLPSYNEGFPMGVLEAMSAQKVVVASNAGGIPDALQHQHSGLMCPAGDVKALAQLLINAIGDRGLNARLAANAKQRFEDNFSKQAVIPQLDALYRELHDEH</sequence>
<dbReference type="InterPro" id="IPR001296">
    <property type="entry name" value="Glyco_trans_1"/>
</dbReference>
<dbReference type="RefSeq" id="WP_045978967.1">
    <property type="nucleotide sequence ID" value="NZ_JXXY01000005.1"/>
</dbReference>
<dbReference type="GO" id="GO:1901135">
    <property type="term" value="P:carbohydrate derivative metabolic process"/>
    <property type="evidence" value="ECO:0007669"/>
    <property type="project" value="UniProtKB-ARBA"/>
</dbReference>
<keyword evidence="8" id="KW-1185">Reference proteome</keyword>
<evidence type="ECO:0000259" key="6">
    <source>
        <dbReference type="Pfam" id="PF13439"/>
    </source>
</evidence>
<name>A0A0F4Q4C1_9GAMM</name>
<evidence type="ECO:0000259" key="5">
    <source>
        <dbReference type="Pfam" id="PF00534"/>
    </source>
</evidence>
<feature type="domain" description="Glycosyltransferase subfamily 4-like N-terminal" evidence="6">
    <location>
        <begin position="46"/>
        <end position="168"/>
    </location>
</feature>
<proteinExistence type="inferred from homology"/>
<dbReference type="PANTHER" id="PTHR12526">
    <property type="entry name" value="GLYCOSYLTRANSFERASE"/>
    <property type="match status" value="1"/>
</dbReference>
<dbReference type="InterPro" id="IPR028098">
    <property type="entry name" value="Glyco_trans_4-like_N"/>
</dbReference>
<feature type="transmembrane region" description="Helical" evidence="4">
    <location>
        <begin position="55"/>
        <end position="76"/>
    </location>
</feature>
<dbReference type="Proteomes" id="UP000033664">
    <property type="component" value="Unassembled WGS sequence"/>
</dbReference>
<dbReference type="AlphaFoldDB" id="A0A0F4Q4C1"/>
<keyword evidence="4" id="KW-0472">Membrane</keyword>
<evidence type="ECO:0000313" key="7">
    <source>
        <dbReference type="EMBL" id="KJZ02220.1"/>
    </source>
</evidence>
<keyword evidence="4" id="KW-0812">Transmembrane</keyword>
<dbReference type="EMBL" id="JXXZ01000001">
    <property type="protein sequence ID" value="KJZ02220.1"/>
    <property type="molecule type" value="Genomic_DNA"/>
</dbReference>
<dbReference type="PANTHER" id="PTHR12526:SF640">
    <property type="entry name" value="COLANIC ACID BIOSYNTHESIS GLYCOSYLTRANSFERASE WCAL-RELATED"/>
    <property type="match status" value="1"/>
</dbReference>
<dbReference type="SUPFAM" id="SSF53756">
    <property type="entry name" value="UDP-Glycosyltransferase/glycogen phosphorylase"/>
    <property type="match status" value="1"/>
</dbReference>
<keyword evidence="4" id="KW-1133">Transmembrane helix</keyword>
<dbReference type="OrthoDB" id="9768937at2"/>
<comment type="caution">
    <text evidence="7">The sequence shown here is derived from an EMBL/GenBank/DDBJ whole genome shotgun (WGS) entry which is preliminary data.</text>
</comment>
<dbReference type="CDD" id="cd03801">
    <property type="entry name" value="GT4_PimA-like"/>
    <property type="match status" value="1"/>
</dbReference>
<keyword evidence="3" id="KW-0808">Transferase</keyword>
<protein>
    <submittedName>
        <fullName evidence="7">Polysaccharide biosynthesis protein</fullName>
    </submittedName>
</protein>
<dbReference type="Pfam" id="PF13439">
    <property type="entry name" value="Glyco_transf_4"/>
    <property type="match status" value="1"/>
</dbReference>
<organism evidence="7 8">
    <name type="scientific">Pseudoalteromonas ruthenica</name>
    <dbReference type="NCBI Taxonomy" id="151081"/>
    <lineage>
        <taxon>Bacteria</taxon>
        <taxon>Pseudomonadati</taxon>
        <taxon>Pseudomonadota</taxon>
        <taxon>Gammaproteobacteria</taxon>
        <taxon>Alteromonadales</taxon>
        <taxon>Pseudoalteromonadaceae</taxon>
        <taxon>Pseudoalteromonas</taxon>
    </lineage>
</organism>
<dbReference type="GeneID" id="58226994"/>
<dbReference type="GO" id="GO:0016757">
    <property type="term" value="F:glycosyltransferase activity"/>
    <property type="evidence" value="ECO:0007669"/>
    <property type="project" value="UniProtKB-KW"/>
</dbReference>
<evidence type="ECO:0000256" key="2">
    <source>
        <dbReference type="ARBA" id="ARBA00022676"/>
    </source>
</evidence>
<evidence type="ECO:0000313" key="8">
    <source>
        <dbReference type="Proteomes" id="UP000033664"/>
    </source>
</evidence>
<dbReference type="Gene3D" id="3.40.50.2000">
    <property type="entry name" value="Glycogen Phosphorylase B"/>
    <property type="match status" value="2"/>
</dbReference>
<dbReference type="Pfam" id="PF00534">
    <property type="entry name" value="Glycos_transf_1"/>
    <property type="match status" value="1"/>
</dbReference>
<dbReference type="eggNOG" id="COG0438">
    <property type="taxonomic scope" value="Bacteria"/>
</dbReference>
<evidence type="ECO:0000256" key="3">
    <source>
        <dbReference type="ARBA" id="ARBA00022679"/>
    </source>
</evidence>
<accession>A0A0F4Q4C1</accession>